<dbReference type="PANTHER" id="PTHR46568">
    <property type="entry name" value="ALKYLDIHYDROXYACETONEPHOSPHATE SYNTHASE, PEROXISOMAL"/>
    <property type="match status" value="1"/>
</dbReference>
<dbReference type="Gene3D" id="3.30.465.10">
    <property type="match status" value="1"/>
</dbReference>
<feature type="compositionally biased region" description="Basic and acidic residues" evidence="8">
    <location>
        <begin position="538"/>
        <end position="547"/>
    </location>
</feature>
<evidence type="ECO:0000256" key="1">
    <source>
        <dbReference type="ARBA" id="ARBA00008000"/>
    </source>
</evidence>
<dbReference type="EC" id="1.-.-.-" evidence="10"/>
<dbReference type="InterPro" id="IPR025650">
    <property type="entry name" value="Alkyl-DHAP_Synthase"/>
</dbReference>
<evidence type="ECO:0000256" key="2">
    <source>
        <dbReference type="ARBA" id="ARBA00022630"/>
    </source>
</evidence>
<dbReference type="GO" id="GO:0008609">
    <property type="term" value="F:alkylglycerone-phosphate synthase activity"/>
    <property type="evidence" value="ECO:0007669"/>
    <property type="project" value="InterPro"/>
</dbReference>
<dbReference type="PANTHER" id="PTHR46568:SF1">
    <property type="entry name" value="ALKYLDIHYDROXYACETONEPHOSPHATE SYNTHASE, PEROXISOMAL"/>
    <property type="match status" value="1"/>
</dbReference>
<evidence type="ECO:0000256" key="3">
    <source>
        <dbReference type="ARBA" id="ARBA00022827"/>
    </source>
</evidence>
<name>A0A1X7AN47_9GAMM</name>
<dbReference type="InterPro" id="IPR016167">
    <property type="entry name" value="FAD-bd_PCMH_sub1"/>
</dbReference>
<dbReference type="Gene3D" id="3.30.70.3450">
    <property type="match status" value="1"/>
</dbReference>
<feature type="region of interest" description="Disordered" evidence="8">
    <location>
        <begin position="526"/>
        <end position="547"/>
    </location>
</feature>
<dbReference type="GO" id="GO:0008610">
    <property type="term" value="P:lipid biosynthetic process"/>
    <property type="evidence" value="ECO:0007669"/>
    <property type="project" value="InterPro"/>
</dbReference>
<dbReference type="Pfam" id="PF02913">
    <property type="entry name" value="FAD-oxidase_C"/>
    <property type="match status" value="1"/>
</dbReference>
<accession>A0A1X7AN47</accession>
<dbReference type="InterPro" id="IPR016164">
    <property type="entry name" value="FAD-linked_Oxase-like_C"/>
</dbReference>
<protein>
    <submittedName>
        <fullName evidence="10">Putative FAD-linked oxidoreductase</fullName>
        <ecNumber evidence="10">1.-.-.-</ecNumber>
    </submittedName>
</protein>
<feature type="site" description="Important for enzyme activity" evidence="7">
    <location>
        <position position="300"/>
    </location>
</feature>
<evidence type="ECO:0000256" key="4">
    <source>
        <dbReference type="PIRSR" id="PIRSR625650-1"/>
    </source>
</evidence>
<keyword evidence="2" id="KW-0285">Flavoprotein</keyword>
<dbReference type="InterPro" id="IPR016169">
    <property type="entry name" value="FAD-bd_PCMH_sub2"/>
</dbReference>
<dbReference type="PROSITE" id="PS51387">
    <property type="entry name" value="FAD_PCMH"/>
    <property type="match status" value="1"/>
</dbReference>
<dbReference type="InterPro" id="IPR006094">
    <property type="entry name" value="Oxid_FAD_bind_N"/>
</dbReference>
<proteinExistence type="inferred from homology"/>
<feature type="binding site" evidence="5">
    <location>
        <position position="391"/>
    </location>
    <ligand>
        <name>substrate</name>
    </ligand>
</feature>
<organism evidence="10 11">
    <name type="scientific">Parendozoicomonas haliclonae</name>
    <dbReference type="NCBI Taxonomy" id="1960125"/>
    <lineage>
        <taxon>Bacteria</taxon>
        <taxon>Pseudomonadati</taxon>
        <taxon>Pseudomonadota</taxon>
        <taxon>Gammaproteobacteria</taxon>
        <taxon>Oceanospirillales</taxon>
        <taxon>Endozoicomonadaceae</taxon>
        <taxon>Parendozoicomonas</taxon>
    </lineage>
</organism>
<dbReference type="GO" id="GO:0016491">
    <property type="term" value="F:oxidoreductase activity"/>
    <property type="evidence" value="ECO:0007669"/>
    <property type="project" value="UniProtKB-KW"/>
</dbReference>
<sequence>MRYWNSWGHDNTEKPPLTESALTFVRETLGDSQPLPEATLEEVCKQVPESRLPDHALIDKSAEVRVRHARGQSLPDWIAMKSGDFGCFPDGVACPETPEQIRELLELSREKDFIVIPYGGGTSVAGHINPQQQDKAVLTLSLERMTRLLDLNEESQIATFGPGTPGPMVEAQLASRGYTLGHYPQSFELSTIGGWVASRSSGQQSLRYGRIEQMFAGGRLETFDGTMDIPTIPASSAGPDLREVVLGSEGRFGVISEVKVRVTRAPEKEEFIVVYFPNWEKAYQFCREATQQKIQLSMLRASNAVETWSQLKLAGHDDLVAWLERYLRLRGVDEGKCMVTFGITGNKIQVMAARGQVHKLIRSYGGVGMTGLGPKVGRLWEKGRFRYPYLRENLWKHGYAVDTLETSVNWDKTNTTIDGIENSLRTALEDEGEVVHCFTHLSHVYTQGSSIYTTYLFRMGKTHEETLARWNKLKKACSIAVVEHGGTISHQHGVGRDHAPYLKHEKGPLGMAALYSLSEHFDPDQRLNPGGLLEEITENEKSTEGAL</sequence>
<dbReference type="Gene3D" id="3.30.43.10">
    <property type="entry name" value="Uridine Diphospho-n-acetylenolpyruvylglucosamine Reductase, domain 2"/>
    <property type="match status" value="1"/>
</dbReference>
<evidence type="ECO:0000256" key="6">
    <source>
        <dbReference type="PIRSR" id="PIRSR625650-3"/>
    </source>
</evidence>
<keyword evidence="3 6" id="KW-0274">FAD</keyword>
<dbReference type="AlphaFoldDB" id="A0A1X7AN47"/>
<comment type="similarity">
    <text evidence="1">Belongs to the FAD-binding oxidoreductase/transferase type 4 family.</text>
</comment>
<dbReference type="GO" id="GO:0071949">
    <property type="term" value="F:FAD binding"/>
    <property type="evidence" value="ECO:0007669"/>
    <property type="project" value="InterPro"/>
</dbReference>
<gene>
    <name evidence="10" type="ORF">EHSB41UT_03324</name>
</gene>
<dbReference type="EMBL" id="FWPT01000008">
    <property type="protein sequence ID" value="SMA49532.1"/>
    <property type="molecule type" value="Genomic_DNA"/>
</dbReference>
<comment type="cofactor">
    <cofactor evidence="6">
        <name>FAD</name>
        <dbReference type="ChEBI" id="CHEBI:57692"/>
    </cofactor>
</comment>
<dbReference type="RefSeq" id="WP_087111928.1">
    <property type="nucleotide sequence ID" value="NZ_CBCSCN010000010.1"/>
</dbReference>
<dbReference type="InterPro" id="IPR016166">
    <property type="entry name" value="FAD-bd_PCMH"/>
</dbReference>
<reference evidence="10 11" key="1">
    <citation type="submission" date="2017-03" db="EMBL/GenBank/DDBJ databases">
        <authorList>
            <person name="Afonso C.L."/>
            <person name="Miller P.J."/>
            <person name="Scott M.A."/>
            <person name="Spackman E."/>
            <person name="Goraichik I."/>
            <person name="Dimitrov K.M."/>
            <person name="Suarez D.L."/>
            <person name="Swayne D.E."/>
        </authorList>
    </citation>
    <scope>NUCLEOTIDE SEQUENCE [LARGE SCALE GENOMIC DNA]</scope>
    <source>
        <strain evidence="10">SB41UT1</strain>
    </source>
</reference>
<keyword evidence="10" id="KW-0560">Oxidoreductase</keyword>
<evidence type="ECO:0000313" key="11">
    <source>
        <dbReference type="Proteomes" id="UP000196573"/>
    </source>
</evidence>
<dbReference type="InterPro" id="IPR004113">
    <property type="entry name" value="FAD-bd_oxidored_4_C"/>
</dbReference>
<feature type="binding site" evidence="6">
    <location>
        <begin position="117"/>
        <end position="123"/>
    </location>
    <ligand>
        <name>FAD</name>
        <dbReference type="ChEBI" id="CHEBI:57692"/>
    </ligand>
</feature>
<dbReference type="OrthoDB" id="9811557at2"/>
<dbReference type="SUPFAM" id="SSF56176">
    <property type="entry name" value="FAD-binding/transporter-associated domain-like"/>
    <property type="match status" value="1"/>
</dbReference>
<evidence type="ECO:0000259" key="9">
    <source>
        <dbReference type="PROSITE" id="PS51387"/>
    </source>
</evidence>
<evidence type="ECO:0000313" key="10">
    <source>
        <dbReference type="EMBL" id="SMA49532.1"/>
    </source>
</evidence>
<feature type="active site" description="Proton donor/acceptor" evidence="4">
    <location>
        <position position="452"/>
    </location>
</feature>
<dbReference type="InterPro" id="IPR036318">
    <property type="entry name" value="FAD-bd_PCMH-like_sf"/>
</dbReference>
<keyword evidence="11" id="KW-1185">Reference proteome</keyword>
<dbReference type="Gene3D" id="3.30.300.330">
    <property type="match status" value="1"/>
</dbReference>
<evidence type="ECO:0000256" key="7">
    <source>
        <dbReference type="PIRSR" id="PIRSR625650-4"/>
    </source>
</evidence>
<dbReference type="SUPFAM" id="SSF55103">
    <property type="entry name" value="FAD-linked oxidases, C-terminal domain"/>
    <property type="match status" value="1"/>
</dbReference>
<evidence type="ECO:0000256" key="8">
    <source>
        <dbReference type="SAM" id="MobiDB-lite"/>
    </source>
</evidence>
<feature type="binding site" evidence="6">
    <location>
        <begin position="249"/>
        <end position="255"/>
    </location>
    <ligand>
        <name>FAD</name>
        <dbReference type="ChEBI" id="CHEBI:57692"/>
    </ligand>
</feature>
<evidence type="ECO:0000256" key="5">
    <source>
        <dbReference type="PIRSR" id="PIRSR625650-2"/>
    </source>
</evidence>
<feature type="domain" description="FAD-binding PCMH-type" evidence="9">
    <location>
        <begin position="85"/>
        <end position="265"/>
    </location>
</feature>
<dbReference type="Pfam" id="PF01565">
    <property type="entry name" value="FAD_binding_4"/>
    <property type="match status" value="1"/>
</dbReference>
<dbReference type="Proteomes" id="UP000196573">
    <property type="component" value="Unassembled WGS sequence"/>
</dbReference>